<dbReference type="SUPFAM" id="SSF48726">
    <property type="entry name" value="Immunoglobulin"/>
    <property type="match status" value="5"/>
</dbReference>
<keyword evidence="4 9" id="KW-0472">Membrane</keyword>
<sequence length="622" mass="67227">MCTERPSISRPGSQRSLEPTPGSRGLGMTPDCWCAVMVTVTPKVDAIKGETAILPCSFSSPVTLGNTFIEWFIEEGGSRKRVAFRTVSGATEGIDEGNQLSGRVSMGQNNSLLISPVRVEDERRFHCQVTAGISGTGEATTKLSVFFAPEKPVLAGSSQPIPVDQTPSPQVGQCTSRNGFPAPRLIWYKNSNPLPEVKDHNEPTYMVSSVVKEASGLFTVSSTLYLRPKKKDKNAKFRCTVEYSMPNDTIDQQNSESFTLNLLYPTEEVTFSLMNSVPVKEGDNVTMKCVADGNPEPTYDFTFINKGKETPKHATDGMLTLHSVTRADNGTYRCEALDFDAKDIELTKELKLIVHYLDPVKITPAGSHVVPLGESIQLECKTKGSDVHTLEWKKGTATLSNSGMLMINSASYADAGLYICESSVFTVPGLYARGNVTLRVSGKPEIAPAPEAKVHNMGDTVTLSCSAYGYPDPQFSWTPSGKQAVMVQENKVISTLTLEATETVLNGGVTCEATNEHGKDTQQFMVVISKESSTDNGGAGRADKQQGGAAGVVVAVVVCVLLLLLLVTLLYCLQKNGKLPCGKEDKKEVASGDIKNDIVVEMKSEKAKEDTELLSKHPATEQ</sequence>
<dbReference type="Ensembl" id="ENSPKIT00000033315.1">
    <property type="protein sequence ID" value="ENSPKIP00000009212.1"/>
    <property type="gene ID" value="ENSPKIG00000024413.1"/>
</dbReference>
<dbReference type="Pfam" id="PF08205">
    <property type="entry name" value="C2-set_2"/>
    <property type="match status" value="1"/>
</dbReference>
<dbReference type="AlphaFoldDB" id="A0A3B3QRC8"/>
<feature type="domain" description="Ig-like" evidence="10">
    <location>
        <begin position="265"/>
        <end position="351"/>
    </location>
</feature>
<keyword evidence="6" id="KW-0325">Glycoprotein</keyword>
<dbReference type="SMART" id="SM00408">
    <property type="entry name" value="IGc2"/>
    <property type="match status" value="4"/>
</dbReference>
<reference evidence="11" key="1">
    <citation type="submission" date="2025-08" db="UniProtKB">
        <authorList>
            <consortium name="Ensembl"/>
        </authorList>
    </citation>
    <scope>IDENTIFICATION</scope>
</reference>
<dbReference type="SMART" id="SM00406">
    <property type="entry name" value="IGv"/>
    <property type="match status" value="1"/>
</dbReference>
<dbReference type="InterPro" id="IPR013783">
    <property type="entry name" value="Ig-like_fold"/>
</dbReference>
<dbReference type="GO" id="GO:0005886">
    <property type="term" value="C:plasma membrane"/>
    <property type="evidence" value="ECO:0007669"/>
    <property type="project" value="TreeGrafter"/>
</dbReference>
<comment type="subcellular location">
    <subcellularLocation>
        <location evidence="1">Membrane</location>
        <topology evidence="1">Single-pass type I membrane protein</topology>
    </subcellularLocation>
</comment>
<dbReference type="InterPro" id="IPR003598">
    <property type="entry name" value="Ig_sub2"/>
</dbReference>
<protein>
    <submittedName>
        <fullName evidence="11">Basal cell adhesion molecule (Lutheran blood group)</fullName>
    </submittedName>
</protein>
<dbReference type="PANTHER" id="PTHR11640:SF162">
    <property type="entry name" value="BASAL CELL ADHESION MOLECULE ISOFORM X1-RELATED"/>
    <property type="match status" value="1"/>
</dbReference>
<evidence type="ECO:0000256" key="7">
    <source>
        <dbReference type="ARBA" id="ARBA00023319"/>
    </source>
</evidence>
<evidence type="ECO:0000256" key="3">
    <source>
        <dbReference type="ARBA" id="ARBA00022989"/>
    </source>
</evidence>
<feature type="domain" description="Ig-like" evidence="10">
    <location>
        <begin position="359"/>
        <end position="437"/>
    </location>
</feature>
<dbReference type="InterPro" id="IPR013106">
    <property type="entry name" value="Ig_V-set"/>
</dbReference>
<evidence type="ECO:0000256" key="4">
    <source>
        <dbReference type="ARBA" id="ARBA00023136"/>
    </source>
</evidence>
<feature type="domain" description="Ig-like" evidence="10">
    <location>
        <begin position="30"/>
        <end position="144"/>
    </location>
</feature>
<feature type="transmembrane region" description="Helical" evidence="9">
    <location>
        <begin position="549"/>
        <end position="573"/>
    </location>
</feature>
<dbReference type="Pfam" id="PF13927">
    <property type="entry name" value="Ig_3"/>
    <property type="match status" value="3"/>
</dbReference>
<evidence type="ECO:0000256" key="9">
    <source>
        <dbReference type="SAM" id="Phobius"/>
    </source>
</evidence>
<evidence type="ECO:0000256" key="2">
    <source>
        <dbReference type="ARBA" id="ARBA00022692"/>
    </source>
</evidence>
<dbReference type="InterPro" id="IPR007110">
    <property type="entry name" value="Ig-like_dom"/>
</dbReference>
<evidence type="ECO:0000259" key="10">
    <source>
        <dbReference type="PROSITE" id="PS50835"/>
    </source>
</evidence>
<keyword evidence="2 9" id="KW-0812">Transmembrane</keyword>
<dbReference type="PANTHER" id="PTHR11640">
    <property type="entry name" value="NEPHRIN"/>
    <property type="match status" value="1"/>
</dbReference>
<feature type="domain" description="Ig-like" evidence="10">
    <location>
        <begin position="444"/>
        <end position="529"/>
    </location>
</feature>
<evidence type="ECO:0000256" key="6">
    <source>
        <dbReference type="ARBA" id="ARBA00023180"/>
    </source>
</evidence>
<dbReference type="InterPro" id="IPR013162">
    <property type="entry name" value="CD80_C2-set"/>
</dbReference>
<dbReference type="Proteomes" id="UP000261540">
    <property type="component" value="Unplaced"/>
</dbReference>
<organism evidence="11 12">
    <name type="scientific">Paramormyrops kingsleyae</name>
    <dbReference type="NCBI Taxonomy" id="1676925"/>
    <lineage>
        <taxon>Eukaryota</taxon>
        <taxon>Metazoa</taxon>
        <taxon>Chordata</taxon>
        <taxon>Craniata</taxon>
        <taxon>Vertebrata</taxon>
        <taxon>Euteleostomi</taxon>
        <taxon>Actinopterygii</taxon>
        <taxon>Neopterygii</taxon>
        <taxon>Teleostei</taxon>
        <taxon>Osteoglossocephala</taxon>
        <taxon>Osteoglossomorpha</taxon>
        <taxon>Osteoglossiformes</taxon>
        <taxon>Mormyridae</taxon>
        <taxon>Paramormyrops</taxon>
    </lineage>
</organism>
<dbReference type="InterPro" id="IPR051275">
    <property type="entry name" value="Cell_adhesion_signaling"/>
</dbReference>
<dbReference type="GO" id="GO:0005911">
    <property type="term" value="C:cell-cell junction"/>
    <property type="evidence" value="ECO:0007669"/>
    <property type="project" value="TreeGrafter"/>
</dbReference>
<dbReference type="Gene3D" id="2.60.40.10">
    <property type="entry name" value="Immunoglobulins"/>
    <property type="match status" value="5"/>
</dbReference>
<keyword evidence="3 9" id="KW-1133">Transmembrane helix</keyword>
<evidence type="ECO:0000313" key="12">
    <source>
        <dbReference type="Proteomes" id="UP000261540"/>
    </source>
</evidence>
<proteinExistence type="predicted"/>
<keyword evidence="7" id="KW-0393">Immunoglobulin domain</keyword>
<keyword evidence="12" id="KW-1185">Reference proteome</keyword>
<reference evidence="11" key="2">
    <citation type="submission" date="2025-09" db="UniProtKB">
        <authorList>
            <consortium name="Ensembl"/>
        </authorList>
    </citation>
    <scope>IDENTIFICATION</scope>
</reference>
<dbReference type="PROSITE" id="PS50835">
    <property type="entry name" value="IG_LIKE"/>
    <property type="match status" value="5"/>
</dbReference>
<evidence type="ECO:0000256" key="1">
    <source>
        <dbReference type="ARBA" id="ARBA00004479"/>
    </source>
</evidence>
<accession>A0A3B3QRC8</accession>
<name>A0A3B3QRC8_9TELE</name>
<dbReference type="GO" id="GO:0098609">
    <property type="term" value="P:cell-cell adhesion"/>
    <property type="evidence" value="ECO:0007669"/>
    <property type="project" value="TreeGrafter"/>
</dbReference>
<dbReference type="Pfam" id="PF07686">
    <property type="entry name" value="V-set"/>
    <property type="match status" value="1"/>
</dbReference>
<dbReference type="InterPro" id="IPR036179">
    <property type="entry name" value="Ig-like_dom_sf"/>
</dbReference>
<keyword evidence="5" id="KW-1015">Disulfide bond</keyword>
<dbReference type="GO" id="GO:0050839">
    <property type="term" value="F:cell adhesion molecule binding"/>
    <property type="evidence" value="ECO:0007669"/>
    <property type="project" value="TreeGrafter"/>
</dbReference>
<dbReference type="GeneTree" id="ENSGT00940000161038"/>
<dbReference type="InterPro" id="IPR003599">
    <property type="entry name" value="Ig_sub"/>
</dbReference>
<feature type="domain" description="Ig-like" evidence="10">
    <location>
        <begin position="149"/>
        <end position="259"/>
    </location>
</feature>
<feature type="region of interest" description="Disordered" evidence="8">
    <location>
        <begin position="1"/>
        <end position="24"/>
    </location>
</feature>
<dbReference type="SMART" id="SM00409">
    <property type="entry name" value="IG"/>
    <property type="match status" value="4"/>
</dbReference>
<evidence type="ECO:0000256" key="8">
    <source>
        <dbReference type="SAM" id="MobiDB-lite"/>
    </source>
</evidence>
<evidence type="ECO:0000256" key="5">
    <source>
        <dbReference type="ARBA" id="ARBA00023157"/>
    </source>
</evidence>
<evidence type="ECO:0000313" key="11">
    <source>
        <dbReference type="Ensembl" id="ENSPKIP00000009212.1"/>
    </source>
</evidence>